<keyword evidence="6" id="KW-1185">Reference proteome</keyword>
<evidence type="ECO:0000259" key="4">
    <source>
        <dbReference type="SMART" id="SM00199"/>
    </source>
</evidence>
<evidence type="ECO:0000256" key="1">
    <source>
        <dbReference type="ARBA" id="ARBA00022514"/>
    </source>
</evidence>
<dbReference type="Gene3D" id="2.40.50.40">
    <property type="match status" value="1"/>
</dbReference>
<evidence type="ECO:0000313" key="5">
    <source>
        <dbReference type="EMBL" id="KAL0964153.1"/>
    </source>
</evidence>
<dbReference type="SMART" id="SM00199">
    <property type="entry name" value="SCY"/>
    <property type="match status" value="1"/>
</dbReference>
<feature type="region of interest" description="Disordered" evidence="2">
    <location>
        <begin position="108"/>
        <end position="139"/>
    </location>
</feature>
<feature type="chain" id="PRO_5044895734" description="Chemokine interleukin-8-like domain-containing protein" evidence="3">
    <location>
        <begin position="29"/>
        <end position="139"/>
    </location>
</feature>
<dbReference type="InterPro" id="IPR001811">
    <property type="entry name" value="Chemokine_IL8-like_dom"/>
</dbReference>
<reference evidence="5 6" key="1">
    <citation type="submission" date="2024-06" db="EMBL/GenBank/DDBJ databases">
        <authorList>
            <person name="Pan Q."/>
            <person name="Wen M."/>
            <person name="Jouanno E."/>
            <person name="Zahm M."/>
            <person name="Klopp C."/>
            <person name="Cabau C."/>
            <person name="Louis A."/>
            <person name="Berthelot C."/>
            <person name="Parey E."/>
            <person name="Roest Crollius H."/>
            <person name="Montfort J."/>
            <person name="Robinson-Rechavi M."/>
            <person name="Bouchez O."/>
            <person name="Lampietro C."/>
            <person name="Lopez Roques C."/>
            <person name="Donnadieu C."/>
            <person name="Postlethwait J."/>
            <person name="Bobe J."/>
            <person name="Verreycken H."/>
            <person name="Guiguen Y."/>
        </authorList>
    </citation>
    <scope>NUCLEOTIDE SEQUENCE [LARGE SCALE GENOMIC DNA]</scope>
    <source>
        <strain evidence="5">Up_M1</strain>
        <tissue evidence="5">Testis</tissue>
    </source>
</reference>
<feature type="domain" description="Chemokine interleukin-8-like" evidence="4">
    <location>
        <begin position="32"/>
        <end position="92"/>
    </location>
</feature>
<organism evidence="5 6">
    <name type="scientific">Umbra pygmaea</name>
    <name type="common">Eastern mudminnow</name>
    <dbReference type="NCBI Taxonomy" id="75934"/>
    <lineage>
        <taxon>Eukaryota</taxon>
        <taxon>Metazoa</taxon>
        <taxon>Chordata</taxon>
        <taxon>Craniata</taxon>
        <taxon>Vertebrata</taxon>
        <taxon>Euteleostomi</taxon>
        <taxon>Actinopterygii</taxon>
        <taxon>Neopterygii</taxon>
        <taxon>Teleostei</taxon>
        <taxon>Protacanthopterygii</taxon>
        <taxon>Esociformes</taxon>
        <taxon>Umbridae</taxon>
        <taxon>Umbra</taxon>
    </lineage>
</organism>
<dbReference type="Pfam" id="PF00048">
    <property type="entry name" value="IL8"/>
    <property type="match status" value="1"/>
</dbReference>
<proteinExistence type="predicted"/>
<dbReference type="GO" id="GO:0005615">
    <property type="term" value="C:extracellular space"/>
    <property type="evidence" value="ECO:0007669"/>
    <property type="project" value="UniProtKB-KW"/>
</dbReference>
<dbReference type="PROSITE" id="PS51257">
    <property type="entry name" value="PROKAR_LIPOPROTEIN"/>
    <property type="match status" value="1"/>
</dbReference>
<keyword evidence="3" id="KW-0732">Signal</keyword>
<gene>
    <name evidence="5" type="ORF">UPYG_G00319900</name>
</gene>
<dbReference type="AlphaFoldDB" id="A0ABD0WNI2"/>
<name>A0ABD0WNI2_UMBPY</name>
<evidence type="ECO:0000313" key="6">
    <source>
        <dbReference type="Proteomes" id="UP001557470"/>
    </source>
</evidence>
<comment type="caution">
    <text evidence="5">The sequence shown here is derived from an EMBL/GenBank/DDBJ whole genome shotgun (WGS) entry which is preliminary data.</text>
</comment>
<keyword evidence="1" id="KW-0202">Cytokine</keyword>
<protein>
    <recommendedName>
        <fullName evidence="4">Chemokine interleukin-8-like domain-containing protein</fullName>
    </recommendedName>
</protein>
<feature type="compositionally biased region" description="Basic residues" evidence="2">
    <location>
        <begin position="126"/>
        <end position="139"/>
    </location>
</feature>
<evidence type="ECO:0000256" key="3">
    <source>
        <dbReference type="SAM" id="SignalP"/>
    </source>
</evidence>
<accession>A0ABD0WNI2</accession>
<dbReference type="InterPro" id="IPR036048">
    <property type="entry name" value="Interleukin_8-like_sf"/>
</dbReference>
<dbReference type="Proteomes" id="UP001557470">
    <property type="component" value="Unassembled WGS sequence"/>
</dbReference>
<dbReference type="GO" id="GO:0005125">
    <property type="term" value="F:cytokine activity"/>
    <property type="evidence" value="ECO:0007669"/>
    <property type="project" value="UniProtKB-KW"/>
</dbReference>
<sequence>MKSSVCSLCLLASLSVSCLMLSVGVSEGQFVPGRCECYNTKKRVRLEMSDFRVILKSHICNTDQIIVVLKTNNSSVCVDPNKQLGKKLLQCWKKAKAKGVDVKRCLKRKRTQENKEKNPQRNQTTLRRKSKQNRRMVPV</sequence>
<dbReference type="EMBL" id="JAGEUA010000010">
    <property type="protein sequence ID" value="KAL0964153.1"/>
    <property type="molecule type" value="Genomic_DNA"/>
</dbReference>
<feature type="signal peptide" evidence="3">
    <location>
        <begin position="1"/>
        <end position="28"/>
    </location>
</feature>
<evidence type="ECO:0000256" key="2">
    <source>
        <dbReference type="SAM" id="MobiDB-lite"/>
    </source>
</evidence>
<dbReference type="SUPFAM" id="SSF54117">
    <property type="entry name" value="Interleukin 8-like chemokines"/>
    <property type="match status" value="1"/>
</dbReference>